<evidence type="ECO:0000313" key="4">
    <source>
        <dbReference type="Proteomes" id="UP000663992"/>
    </source>
</evidence>
<comment type="caution">
    <text evidence="3">The sequence shown here is derived from an EMBL/GenBank/DDBJ whole genome shotgun (WGS) entry which is preliminary data.</text>
</comment>
<organism evidence="3 4">
    <name type="scientific">Bowmanella yangjiangensis</name>
    <dbReference type="NCBI Taxonomy" id="2811230"/>
    <lineage>
        <taxon>Bacteria</taxon>
        <taxon>Pseudomonadati</taxon>
        <taxon>Pseudomonadota</taxon>
        <taxon>Gammaproteobacteria</taxon>
        <taxon>Alteromonadales</taxon>
        <taxon>Alteromonadaceae</taxon>
        <taxon>Bowmanella</taxon>
    </lineage>
</organism>
<dbReference type="Pfam" id="PF17680">
    <property type="entry name" value="FlgO"/>
    <property type="match status" value="1"/>
</dbReference>
<feature type="domain" description="FlgO" evidence="2">
    <location>
        <begin position="57"/>
        <end position="178"/>
    </location>
</feature>
<proteinExistence type="predicted"/>
<feature type="signal peptide" evidence="1">
    <location>
        <begin position="1"/>
        <end position="19"/>
    </location>
</feature>
<dbReference type="EMBL" id="JAFKCS010000017">
    <property type="protein sequence ID" value="MBN7821316.1"/>
    <property type="molecule type" value="Genomic_DNA"/>
</dbReference>
<keyword evidence="4" id="KW-1185">Reference proteome</keyword>
<reference evidence="3 4" key="1">
    <citation type="submission" date="2021-03" db="EMBL/GenBank/DDBJ databases">
        <title>novel species isolated from a fishpond in China.</title>
        <authorList>
            <person name="Lu H."/>
            <person name="Cai Z."/>
        </authorList>
    </citation>
    <scope>NUCLEOTIDE SEQUENCE [LARGE SCALE GENOMIC DNA]</scope>
    <source>
        <strain evidence="3 4">Y57</strain>
    </source>
</reference>
<protein>
    <recommendedName>
        <fullName evidence="2">FlgO domain-containing protein</fullName>
    </recommendedName>
</protein>
<dbReference type="Proteomes" id="UP000663992">
    <property type="component" value="Unassembled WGS sequence"/>
</dbReference>
<name>A0ABS3CW17_9ALTE</name>
<evidence type="ECO:0000313" key="3">
    <source>
        <dbReference type="EMBL" id="MBN7821316.1"/>
    </source>
</evidence>
<gene>
    <name evidence="3" type="ORF">J0A65_15690</name>
</gene>
<sequence length="186" mass="20298">MKVIGLICALLLSASPAFSDAPTSTSHGNWATDGQRFVPLHHHKRLASYVEQMVMRLNIDEQGLSKKNIAVASFVDFDSTLTKTSMLGNQLAENFMQELRKQGFTVSESKSTGSIKVTVSGDIAYSRQAQEVQKVQSCCVLTGTIIYSPAGIEVNARLFDLRNNEVLASADGLIPYFVVSHLGQMN</sequence>
<accession>A0ABS3CW17</accession>
<keyword evidence="1" id="KW-0732">Signal</keyword>
<dbReference type="InterPro" id="IPR041215">
    <property type="entry name" value="FlgO_dom"/>
</dbReference>
<evidence type="ECO:0000259" key="2">
    <source>
        <dbReference type="Pfam" id="PF17680"/>
    </source>
</evidence>
<evidence type="ECO:0000256" key="1">
    <source>
        <dbReference type="SAM" id="SignalP"/>
    </source>
</evidence>
<feature type="chain" id="PRO_5045481128" description="FlgO domain-containing protein" evidence="1">
    <location>
        <begin position="20"/>
        <end position="186"/>
    </location>
</feature>
<dbReference type="RefSeq" id="WP_206595270.1">
    <property type="nucleotide sequence ID" value="NZ_JAFKCS010000017.1"/>
</dbReference>